<dbReference type="RefSeq" id="WP_154621634.1">
    <property type="nucleotide sequence ID" value="NZ_CBCTNG010000019.1"/>
</dbReference>
<dbReference type="AlphaFoldDB" id="A0A6I2UUI7"/>
<feature type="domain" description="Signal transduction histidine kinase subgroup 3 dimerisation and phosphoacceptor" evidence="13">
    <location>
        <begin position="190"/>
        <end position="257"/>
    </location>
</feature>
<evidence type="ECO:0000256" key="10">
    <source>
        <dbReference type="SAM" id="MobiDB-lite"/>
    </source>
</evidence>
<dbReference type="Pfam" id="PF02518">
    <property type="entry name" value="HATPase_c"/>
    <property type="match status" value="1"/>
</dbReference>
<feature type="domain" description="Histidine kinase/HSP90-like ATPase" evidence="11">
    <location>
        <begin position="297"/>
        <end position="403"/>
    </location>
</feature>
<dbReference type="GO" id="GO:0016020">
    <property type="term" value="C:membrane"/>
    <property type="evidence" value="ECO:0007669"/>
    <property type="project" value="InterPro"/>
</dbReference>
<accession>A0A6I2UUI7</accession>
<feature type="coiled-coil region" evidence="9">
    <location>
        <begin position="121"/>
        <end position="148"/>
    </location>
</feature>
<proteinExistence type="predicted"/>
<gene>
    <name evidence="14" type="ORF">FYJ78_11975</name>
</gene>
<sequence length="424" mass="48007">MSELDGQSVVDENGNLKEGSLKQILTNTIHTIEDNKTQIFEIYESARREVENSKKVLADLKLKAHQTIDRVDELTRKEQQEKQHLVVVSSNFQDYSEEKIRESYEAVRDVQVALGVEREKEQNLRHQRDKLELRLRHLQVMLMQAEHLVLAIGSVLSYLSSEVSGVVWKIEAVQKDKFVGARIIKAQEEERYRVSREIHDGPAQDLANLIFQTSIAEKLIDYDPEEAKHTLQELRQQIRECLASVRQVIFDMRPMALDDLGLAPALNQLVGRLSSRGILSTELSVDGRSYELPKHVEIAVFRVVQEALNNVAHHAGTDKARVRLLYTRAALSVLIEDEGVGFDPDAEPELPGLSEDGSEMVEEGADHVGQFGIVGMKERAKIIGAELNVLSAPGKGTRVHLRINNRWNQREKKKETPAAKKEKK</sequence>
<dbReference type="Pfam" id="PF05384">
    <property type="entry name" value="DegS"/>
    <property type="match status" value="1"/>
</dbReference>
<dbReference type="InterPro" id="IPR050482">
    <property type="entry name" value="Sensor_HK_TwoCompSys"/>
</dbReference>
<comment type="catalytic activity">
    <reaction evidence="1">
        <text>ATP + protein L-histidine = ADP + protein N-phospho-L-histidine.</text>
        <dbReference type="EC" id="2.7.13.3"/>
    </reaction>
</comment>
<keyword evidence="3" id="KW-0597">Phosphoprotein</keyword>
<keyword evidence="7" id="KW-0067">ATP-binding</keyword>
<dbReference type="Gene3D" id="1.20.5.1930">
    <property type="match status" value="1"/>
</dbReference>
<dbReference type="PANTHER" id="PTHR24421:SF10">
    <property type="entry name" value="NITRATE_NITRITE SENSOR PROTEIN NARQ"/>
    <property type="match status" value="1"/>
</dbReference>
<keyword evidence="4" id="KW-0808">Transferase</keyword>
<dbReference type="GO" id="GO:0046983">
    <property type="term" value="F:protein dimerization activity"/>
    <property type="evidence" value="ECO:0007669"/>
    <property type="project" value="InterPro"/>
</dbReference>
<evidence type="ECO:0000259" key="11">
    <source>
        <dbReference type="Pfam" id="PF02518"/>
    </source>
</evidence>
<evidence type="ECO:0000259" key="12">
    <source>
        <dbReference type="Pfam" id="PF05384"/>
    </source>
</evidence>
<comment type="caution">
    <text evidence="14">The sequence shown here is derived from an EMBL/GenBank/DDBJ whole genome shotgun (WGS) entry which is preliminary data.</text>
</comment>
<evidence type="ECO:0000313" key="15">
    <source>
        <dbReference type="Proteomes" id="UP000430222"/>
    </source>
</evidence>
<dbReference type="InterPro" id="IPR036890">
    <property type="entry name" value="HATPase_C_sf"/>
</dbReference>
<evidence type="ECO:0000256" key="8">
    <source>
        <dbReference type="ARBA" id="ARBA00023012"/>
    </source>
</evidence>
<organism evidence="14 15">
    <name type="scientific">Selenomonas montiformis</name>
    <dbReference type="NCBI Taxonomy" id="2652285"/>
    <lineage>
        <taxon>Bacteria</taxon>
        <taxon>Bacillati</taxon>
        <taxon>Bacillota</taxon>
        <taxon>Negativicutes</taxon>
        <taxon>Selenomonadales</taxon>
        <taxon>Selenomonadaceae</taxon>
        <taxon>Selenomonas</taxon>
    </lineage>
</organism>
<feature type="compositionally biased region" description="Basic and acidic residues" evidence="10">
    <location>
        <begin position="408"/>
        <end position="424"/>
    </location>
</feature>
<keyword evidence="8" id="KW-0902">Two-component regulatory system</keyword>
<dbReference type="Proteomes" id="UP000430222">
    <property type="component" value="Unassembled WGS sequence"/>
</dbReference>
<evidence type="ECO:0000256" key="3">
    <source>
        <dbReference type="ARBA" id="ARBA00022553"/>
    </source>
</evidence>
<evidence type="ECO:0000256" key="6">
    <source>
        <dbReference type="ARBA" id="ARBA00022777"/>
    </source>
</evidence>
<dbReference type="Pfam" id="PF07730">
    <property type="entry name" value="HisKA_3"/>
    <property type="match status" value="1"/>
</dbReference>
<keyword evidence="6 14" id="KW-0418">Kinase</keyword>
<keyword evidence="9" id="KW-0175">Coiled coil</keyword>
<evidence type="ECO:0000256" key="7">
    <source>
        <dbReference type="ARBA" id="ARBA00022840"/>
    </source>
</evidence>
<protein>
    <recommendedName>
        <fullName evidence="2">histidine kinase</fullName>
        <ecNumber evidence="2">2.7.13.3</ecNumber>
    </recommendedName>
</protein>
<dbReference type="InterPro" id="IPR011712">
    <property type="entry name" value="Sig_transdc_His_kin_sub3_dim/P"/>
</dbReference>
<dbReference type="PANTHER" id="PTHR24421">
    <property type="entry name" value="NITRATE/NITRITE SENSOR PROTEIN NARX-RELATED"/>
    <property type="match status" value="1"/>
</dbReference>
<evidence type="ECO:0000259" key="13">
    <source>
        <dbReference type="Pfam" id="PF07730"/>
    </source>
</evidence>
<dbReference type="GO" id="GO:0005524">
    <property type="term" value="F:ATP binding"/>
    <property type="evidence" value="ECO:0007669"/>
    <property type="project" value="UniProtKB-KW"/>
</dbReference>
<evidence type="ECO:0000256" key="5">
    <source>
        <dbReference type="ARBA" id="ARBA00022741"/>
    </source>
</evidence>
<evidence type="ECO:0000256" key="4">
    <source>
        <dbReference type="ARBA" id="ARBA00022679"/>
    </source>
</evidence>
<feature type="region of interest" description="Disordered" evidence="10">
    <location>
        <begin position="405"/>
        <end position="424"/>
    </location>
</feature>
<dbReference type="InterPro" id="IPR003594">
    <property type="entry name" value="HATPase_dom"/>
</dbReference>
<dbReference type="Gene3D" id="3.30.565.10">
    <property type="entry name" value="Histidine kinase-like ATPase, C-terminal domain"/>
    <property type="match status" value="1"/>
</dbReference>
<evidence type="ECO:0000256" key="2">
    <source>
        <dbReference type="ARBA" id="ARBA00012438"/>
    </source>
</evidence>
<dbReference type="CDD" id="cd16917">
    <property type="entry name" value="HATPase_UhpB-NarQ-NarX-like"/>
    <property type="match status" value="1"/>
</dbReference>
<dbReference type="GO" id="GO:0000155">
    <property type="term" value="F:phosphorelay sensor kinase activity"/>
    <property type="evidence" value="ECO:0007669"/>
    <property type="project" value="InterPro"/>
</dbReference>
<dbReference type="SUPFAM" id="SSF55874">
    <property type="entry name" value="ATPase domain of HSP90 chaperone/DNA topoisomerase II/histidine kinase"/>
    <property type="match status" value="1"/>
</dbReference>
<evidence type="ECO:0000256" key="1">
    <source>
        <dbReference type="ARBA" id="ARBA00000085"/>
    </source>
</evidence>
<feature type="coiled-coil region" evidence="9">
    <location>
        <begin position="43"/>
        <end position="77"/>
    </location>
</feature>
<dbReference type="EMBL" id="VUNL01000017">
    <property type="protein sequence ID" value="MSV25868.1"/>
    <property type="molecule type" value="Genomic_DNA"/>
</dbReference>
<dbReference type="EC" id="2.7.13.3" evidence="2"/>
<evidence type="ECO:0000256" key="9">
    <source>
        <dbReference type="SAM" id="Coils"/>
    </source>
</evidence>
<name>A0A6I2UUI7_9FIRM</name>
<keyword evidence="5" id="KW-0547">Nucleotide-binding</keyword>
<reference evidence="14 15" key="1">
    <citation type="submission" date="2019-08" db="EMBL/GenBank/DDBJ databases">
        <title>In-depth cultivation of the pig gut microbiome towards novel bacterial diversity and tailored functional studies.</title>
        <authorList>
            <person name="Wylensek D."/>
            <person name="Hitch T.C.A."/>
            <person name="Clavel T."/>
        </authorList>
    </citation>
    <scope>NUCLEOTIDE SEQUENCE [LARGE SCALE GENOMIC DNA]</scope>
    <source>
        <strain evidence="15">WCA-380-WT-3B3</strain>
    </source>
</reference>
<feature type="domain" description="Sensor DegS" evidence="12">
    <location>
        <begin position="23"/>
        <end position="180"/>
    </location>
</feature>
<dbReference type="InterPro" id="IPR008595">
    <property type="entry name" value="DegS"/>
</dbReference>
<keyword evidence="15" id="KW-1185">Reference proteome</keyword>
<evidence type="ECO:0000313" key="14">
    <source>
        <dbReference type="EMBL" id="MSV25868.1"/>
    </source>
</evidence>